<reference evidence="3" key="1">
    <citation type="journal article" date="2015" name="Nat. Genet.">
        <title>The genome and transcriptome of the zoonotic hookworm Ancylostoma ceylanicum identify infection-specific gene families.</title>
        <authorList>
            <person name="Schwarz E.M."/>
            <person name="Hu Y."/>
            <person name="Antoshechkin I."/>
            <person name="Miller M.M."/>
            <person name="Sternberg P.W."/>
            <person name="Aroian R.V."/>
        </authorList>
    </citation>
    <scope>NUCLEOTIDE SEQUENCE</scope>
    <source>
        <strain evidence="3">HY135</strain>
    </source>
</reference>
<accession>A0A016VP85</accession>
<name>A0A016VP85_9BILA</name>
<dbReference type="AlphaFoldDB" id="A0A016VP85"/>
<evidence type="ECO:0000313" key="3">
    <source>
        <dbReference type="Proteomes" id="UP000024635"/>
    </source>
</evidence>
<organism evidence="2 3">
    <name type="scientific">Ancylostoma ceylanicum</name>
    <dbReference type="NCBI Taxonomy" id="53326"/>
    <lineage>
        <taxon>Eukaryota</taxon>
        <taxon>Metazoa</taxon>
        <taxon>Ecdysozoa</taxon>
        <taxon>Nematoda</taxon>
        <taxon>Chromadorea</taxon>
        <taxon>Rhabditida</taxon>
        <taxon>Rhabditina</taxon>
        <taxon>Rhabditomorpha</taxon>
        <taxon>Strongyloidea</taxon>
        <taxon>Ancylostomatidae</taxon>
        <taxon>Ancylostomatinae</taxon>
        <taxon>Ancylostoma</taxon>
    </lineage>
</organism>
<sequence>MFSAVTDIAAIITIISIATPSVGKIGILEMKAMANAPVTPENYSAQLLFSVASVTRRSRRSSAVQQQDFSSRESTPVRAPLTRPSFHPPARPTAPPPPPPIPRANGSATVEPPPPPAVGPIASGLTSRFGSSPAVSSRVDESAPPPPPRGASKVASSIAPPPVPAMPKYPAKDAHPLDRFTFKPLSDLPPPPIPSQGRAW</sequence>
<feature type="compositionally biased region" description="Polar residues" evidence="1">
    <location>
        <begin position="124"/>
        <end position="135"/>
    </location>
</feature>
<dbReference type="Proteomes" id="UP000024635">
    <property type="component" value="Unassembled WGS sequence"/>
</dbReference>
<dbReference type="EMBL" id="JARK01001343">
    <property type="protein sequence ID" value="EYC28533.1"/>
    <property type="molecule type" value="Genomic_DNA"/>
</dbReference>
<dbReference type="STRING" id="53326.A0A016VP85"/>
<comment type="caution">
    <text evidence="2">The sequence shown here is derived from an EMBL/GenBank/DDBJ whole genome shotgun (WGS) entry which is preliminary data.</text>
</comment>
<keyword evidence="3" id="KW-1185">Reference proteome</keyword>
<gene>
    <name evidence="2" type="primary">Acey_s0007.g3274</name>
    <name evidence="2" type="ORF">Y032_0007g3274</name>
</gene>
<evidence type="ECO:0000313" key="2">
    <source>
        <dbReference type="EMBL" id="EYC28533.1"/>
    </source>
</evidence>
<feature type="compositionally biased region" description="Pro residues" evidence="1">
    <location>
        <begin position="86"/>
        <end position="102"/>
    </location>
</feature>
<proteinExistence type="predicted"/>
<evidence type="ECO:0008006" key="4">
    <source>
        <dbReference type="Google" id="ProtNLM"/>
    </source>
</evidence>
<evidence type="ECO:0000256" key="1">
    <source>
        <dbReference type="SAM" id="MobiDB-lite"/>
    </source>
</evidence>
<feature type="compositionally biased region" description="Basic and acidic residues" evidence="1">
    <location>
        <begin position="170"/>
        <end position="181"/>
    </location>
</feature>
<protein>
    <recommendedName>
        <fullName evidence="4">WH2 domain-containing protein</fullName>
    </recommendedName>
</protein>
<feature type="region of interest" description="Disordered" evidence="1">
    <location>
        <begin position="60"/>
        <end position="200"/>
    </location>
</feature>